<reference evidence="2 3" key="1">
    <citation type="journal article" date="2018" name="Mol. Biol. Evol.">
        <title>Broad Genomic Sampling Reveals a Smut Pathogenic Ancestry of the Fungal Clade Ustilaginomycotina.</title>
        <authorList>
            <person name="Kijpornyongpan T."/>
            <person name="Mondo S.J."/>
            <person name="Barry K."/>
            <person name="Sandor L."/>
            <person name="Lee J."/>
            <person name="Lipzen A."/>
            <person name="Pangilinan J."/>
            <person name="LaButti K."/>
            <person name="Hainaut M."/>
            <person name="Henrissat B."/>
            <person name="Grigoriev I.V."/>
            <person name="Spatafora J.W."/>
            <person name="Aime M.C."/>
        </authorList>
    </citation>
    <scope>NUCLEOTIDE SEQUENCE [LARGE SCALE GENOMIC DNA]</scope>
    <source>
        <strain evidence="2 3">MCA 3645</strain>
    </source>
</reference>
<feature type="compositionally biased region" description="Basic and acidic residues" evidence="1">
    <location>
        <begin position="426"/>
        <end position="436"/>
    </location>
</feature>
<sequence length="619" mass="62470">MTTTQHVDGSSAADQTTRHKKNSIGSWFSKKFGRRASEAASSGAPYDAAGWNAYDGTHGAKKAGKAKDGRGRRATRSDANPATLHEDAAQQAHFTPAFESGSAQGLANTLVVPGSTNGGRLTPPPQLGGIIAQEPIGSIDLPQNMDSPSARQPLSSELSSHAVSPQDNGGLSPTTASEAKLTEPPTPRPVSDARLNPVTGSADTALVHTSIPTSDAVGSDVRSNRLCASSSDDSRSSRDGRDSIGNRTMDTGKSRASTKPTTLMSLETRDPIVLPTAHIAQVRHTDESLGISPRLGASGPRDSSGGGSSIHFVPANASRTASGNLGAGQTVESTGPYVSVPSHSRPHPINNPHPSGIPADNASVLTLASSTAGMSLGGGGAPSSRGHHHAPSLGGARSIGGSLMGDRRNSSDTYASLKALPPLSRRGSDSSSRTRESVAASATGQNSHQAMFVPGSYGGPGAPSDRVSLHRTPSQRTVATQMSVPLSASTSNPALNAYAKSGEAGVYANGAHADSDSMIATAAASPSVTAEPFTEPAAAAGGDNAVQSGADIAQAPANPSAALLESHAEHLASTEHDEALAKVAAVTSTEPAASQSAVDPTPTLETAGRLEVPGGPPVA</sequence>
<evidence type="ECO:0000256" key="1">
    <source>
        <dbReference type="SAM" id="MobiDB-lite"/>
    </source>
</evidence>
<dbReference type="AlphaFoldDB" id="A0A317XWH1"/>
<dbReference type="InParanoid" id="A0A317XWH1"/>
<feature type="compositionally biased region" description="Polar residues" evidence="1">
    <location>
        <begin position="586"/>
        <end position="598"/>
    </location>
</feature>
<name>A0A317XWH1_9BASI</name>
<feature type="region of interest" description="Disordered" evidence="1">
    <location>
        <begin position="109"/>
        <end position="269"/>
    </location>
</feature>
<feature type="region of interest" description="Disordered" evidence="1">
    <location>
        <begin position="1"/>
        <end position="81"/>
    </location>
</feature>
<dbReference type="OrthoDB" id="3366002at2759"/>
<evidence type="ECO:0000313" key="2">
    <source>
        <dbReference type="EMBL" id="PWZ02625.1"/>
    </source>
</evidence>
<feature type="compositionally biased region" description="Polar residues" evidence="1">
    <location>
        <begin position="471"/>
        <end position="480"/>
    </location>
</feature>
<feature type="compositionally biased region" description="Polar residues" evidence="1">
    <location>
        <begin position="1"/>
        <end position="15"/>
    </location>
</feature>
<proteinExistence type="predicted"/>
<organism evidence="2 3">
    <name type="scientific">Testicularia cyperi</name>
    <dbReference type="NCBI Taxonomy" id="1882483"/>
    <lineage>
        <taxon>Eukaryota</taxon>
        <taxon>Fungi</taxon>
        <taxon>Dikarya</taxon>
        <taxon>Basidiomycota</taxon>
        <taxon>Ustilaginomycotina</taxon>
        <taxon>Ustilaginomycetes</taxon>
        <taxon>Ustilaginales</taxon>
        <taxon>Anthracoideaceae</taxon>
        <taxon>Testicularia</taxon>
    </lineage>
</organism>
<feature type="compositionally biased region" description="Polar residues" evidence="1">
    <location>
        <begin position="245"/>
        <end position="265"/>
    </location>
</feature>
<accession>A0A317XWH1</accession>
<dbReference type="Proteomes" id="UP000246740">
    <property type="component" value="Unassembled WGS sequence"/>
</dbReference>
<keyword evidence="3" id="KW-1185">Reference proteome</keyword>
<dbReference type="STRING" id="1882483.A0A317XWH1"/>
<gene>
    <name evidence="2" type="ORF">BCV70DRAFT_196865</name>
</gene>
<feature type="region of interest" description="Disordered" evidence="1">
    <location>
        <begin position="373"/>
        <end position="480"/>
    </location>
</feature>
<feature type="region of interest" description="Disordered" evidence="1">
    <location>
        <begin position="586"/>
        <end position="619"/>
    </location>
</feature>
<dbReference type="EMBL" id="KZ819188">
    <property type="protein sequence ID" value="PWZ02625.1"/>
    <property type="molecule type" value="Genomic_DNA"/>
</dbReference>
<feature type="compositionally biased region" description="Polar residues" evidence="1">
    <location>
        <begin position="144"/>
        <end position="177"/>
    </location>
</feature>
<feature type="compositionally biased region" description="Basic and acidic residues" evidence="1">
    <location>
        <begin position="232"/>
        <end position="244"/>
    </location>
</feature>
<evidence type="ECO:0000313" key="3">
    <source>
        <dbReference type="Proteomes" id="UP000246740"/>
    </source>
</evidence>
<protein>
    <submittedName>
        <fullName evidence="2">Uncharacterized protein</fullName>
    </submittedName>
</protein>
<feature type="region of interest" description="Disordered" evidence="1">
    <location>
        <begin position="284"/>
        <end position="361"/>
    </location>
</feature>
<feature type="compositionally biased region" description="Polar residues" evidence="1">
    <location>
        <begin position="440"/>
        <end position="449"/>
    </location>
</feature>